<feature type="chain" id="PRO_5024968215" evidence="3">
    <location>
        <begin position="16"/>
        <end position="330"/>
    </location>
</feature>
<evidence type="ECO:0000313" key="7">
    <source>
        <dbReference type="Proteomes" id="UP000325780"/>
    </source>
</evidence>
<sequence length="330" mass="36431">MNLLLPLIFVVLAASIQHTTPPFESPLSSGTGLLSRGVLHNQQFNVNTNYYSKTPDTGVVREYWFDITNATAAPDGVDRPMMLVNGQYPGPTVEADWGDTVKDYGDDTQCLDRPMSDLVPWVSLDAMISNATNISDAVAPIAAENSGTFLWTIGGQVFNVFWRDPTLQHSPTTGINNTISDPRAIELPEVNQWVIFVITTTQGVPHPIHLHGHDFYILAQGVGPFSKSVPLQTRNPPRRDVALLPAQSDGGYLVIAFPTDNPGAWLLHCHMGFHSSAGFVQQIVEQKTEFWRFLNPELLRDTCDAWDDYAAVNPYGVQYRGTNGPYESGM</sequence>
<dbReference type="InterPro" id="IPR011707">
    <property type="entry name" value="Cu-oxidase-like_N"/>
</dbReference>
<dbReference type="GO" id="GO:0016491">
    <property type="term" value="F:oxidoreductase activity"/>
    <property type="evidence" value="ECO:0007669"/>
    <property type="project" value="InterPro"/>
</dbReference>
<gene>
    <name evidence="6" type="ORF">BDV25DRAFT_136294</name>
</gene>
<evidence type="ECO:0000313" key="6">
    <source>
        <dbReference type="EMBL" id="KAE8154150.1"/>
    </source>
</evidence>
<keyword evidence="7" id="KW-1185">Reference proteome</keyword>
<dbReference type="Pfam" id="PF07732">
    <property type="entry name" value="Cu-oxidase_3"/>
    <property type="match status" value="1"/>
</dbReference>
<dbReference type="SUPFAM" id="SSF49503">
    <property type="entry name" value="Cupredoxins"/>
    <property type="match status" value="2"/>
</dbReference>
<dbReference type="PANTHER" id="PTHR11709">
    <property type="entry name" value="MULTI-COPPER OXIDASE"/>
    <property type="match status" value="1"/>
</dbReference>
<organism evidence="6 7">
    <name type="scientific">Aspergillus avenaceus</name>
    <dbReference type="NCBI Taxonomy" id="36643"/>
    <lineage>
        <taxon>Eukaryota</taxon>
        <taxon>Fungi</taxon>
        <taxon>Dikarya</taxon>
        <taxon>Ascomycota</taxon>
        <taxon>Pezizomycotina</taxon>
        <taxon>Eurotiomycetes</taxon>
        <taxon>Eurotiomycetidae</taxon>
        <taxon>Eurotiales</taxon>
        <taxon>Aspergillaceae</taxon>
        <taxon>Aspergillus</taxon>
        <taxon>Aspergillus subgen. Circumdati</taxon>
    </lineage>
</organism>
<evidence type="ECO:0000256" key="2">
    <source>
        <dbReference type="ARBA" id="ARBA00023008"/>
    </source>
</evidence>
<dbReference type="EMBL" id="ML742032">
    <property type="protein sequence ID" value="KAE8154150.1"/>
    <property type="molecule type" value="Genomic_DNA"/>
</dbReference>
<dbReference type="InterPro" id="IPR045087">
    <property type="entry name" value="Cu-oxidase_fam"/>
</dbReference>
<feature type="domain" description="Plastocyanin-like" evidence="5">
    <location>
        <begin position="67"/>
        <end position="102"/>
    </location>
</feature>
<evidence type="ECO:0000259" key="5">
    <source>
        <dbReference type="Pfam" id="PF07732"/>
    </source>
</evidence>
<dbReference type="Proteomes" id="UP000325780">
    <property type="component" value="Unassembled WGS sequence"/>
</dbReference>
<evidence type="ECO:0000256" key="3">
    <source>
        <dbReference type="SAM" id="SignalP"/>
    </source>
</evidence>
<dbReference type="InterPro" id="IPR008972">
    <property type="entry name" value="Cupredoxin"/>
</dbReference>
<dbReference type="PANTHER" id="PTHR11709:SF502">
    <property type="entry name" value="MULTICOPPER OXIDASE"/>
    <property type="match status" value="1"/>
</dbReference>
<dbReference type="Gene3D" id="2.60.40.420">
    <property type="entry name" value="Cupredoxins - blue copper proteins"/>
    <property type="match status" value="2"/>
</dbReference>
<name>A0A5N6U6H6_ASPAV</name>
<dbReference type="CDD" id="cd13901">
    <property type="entry name" value="CuRO_3_MaLCC_like"/>
    <property type="match status" value="1"/>
</dbReference>
<proteinExistence type="inferred from homology"/>
<accession>A0A5N6U6H6</accession>
<dbReference type="GO" id="GO:0005507">
    <property type="term" value="F:copper ion binding"/>
    <property type="evidence" value="ECO:0007669"/>
    <property type="project" value="InterPro"/>
</dbReference>
<evidence type="ECO:0000256" key="1">
    <source>
        <dbReference type="ARBA" id="ARBA00010609"/>
    </source>
</evidence>
<dbReference type="Pfam" id="PF07731">
    <property type="entry name" value="Cu-oxidase_2"/>
    <property type="match status" value="1"/>
</dbReference>
<protein>
    <submittedName>
        <fullName evidence="6">Cupredoxin</fullName>
    </submittedName>
</protein>
<feature type="signal peptide" evidence="3">
    <location>
        <begin position="1"/>
        <end position="15"/>
    </location>
</feature>
<reference evidence="6 7" key="1">
    <citation type="submission" date="2019-04" db="EMBL/GenBank/DDBJ databases">
        <title>Friends and foes A comparative genomics study of 23 Aspergillus species from section Flavi.</title>
        <authorList>
            <consortium name="DOE Joint Genome Institute"/>
            <person name="Kjaerbolling I."/>
            <person name="Vesth T."/>
            <person name="Frisvad J.C."/>
            <person name="Nybo J.L."/>
            <person name="Theobald S."/>
            <person name="Kildgaard S."/>
            <person name="Isbrandt T."/>
            <person name="Kuo A."/>
            <person name="Sato A."/>
            <person name="Lyhne E.K."/>
            <person name="Kogle M.E."/>
            <person name="Wiebenga A."/>
            <person name="Kun R.S."/>
            <person name="Lubbers R.J."/>
            <person name="Makela M.R."/>
            <person name="Barry K."/>
            <person name="Chovatia M."/>
            <person name="Clum A."/>
            <person name="Daum C."/>
            <person name="Haridas S."/>
            <person name="He G."/>
            <person name="LaButti K."/>
            <person name="Lipzen A."/>
            <person name="Mondo S."/>
            <person name="Riley R."/>
            <person name="Salamov A."/>
            <person name="Simmons B.A."/>
            <person name="Magnuson J.K."/>
            <person name="Henrissat B."/>
            <person name="Mortensen U.H."/>
            <person name="Larsen T.O."/>
            <person name="Devries R.P."/>
            <person name="Grigoriev I.V."/>
            <person name="Machida M."/>
            <person name="Baker S.E."/>
            <person name="Andersen M.R."/>
        </authorList>
    </citation>
    <scope>NUCLEOTIDE SEQUENCE [LARGE SCALE GENOMIC DNA]</scope>
    <source>
        <strain evidence="6 7">IBT 18842</strain>
    </source>
</reference>
<dbReference type="InterPro" id="IPR011706">
    <property type="entry name" value="Cu-oxidase_C"/>
</dbReference>
<feature type="domain" description="Plastocyanin-like" evidence="4">
    <location>
        <begin position="176"/>
        <end position="287"/>
    </location>
</feature>
<comment type="similarity">
    <text evidence="1">Belongs to the multicopper oxidase family.</text>
</comment>
<dbReference type="OrthoDB" id="2121828at2759"/>
<keyword evidence="3" id="KW-0732">Signal</keyword>
<evidence type="ECO:0000259" key="4">
    <source>
        <dbReference type="Pfam" id="PF07731"/>
    </source>
</evidence>
<dbReference type="AlphaFoldDB" id="A0A5N6U6H6"/>
<keyword evidence="2" id="KW-0186">Copper</keyword>